<dbReference type="InterPro" id="IPR036322">
    <property type="entry name" value="WD40_repeat_dom_sf"/>
</dbReference>
<dbReference type="PROSITE" id="PS50294">
    <property type="entry name" value="WD_REPEATS_REGION"/>
    <property type="match status" value="1"/>
</dbReference>
<sequence length="686" mass="79711">METNGISDELHSLSLDSLDETNQNTAWYGLIKKFNYDQLDSLRTRFKEKIKDGKEIGLTKEQFSECIGQMFDETKYLLQCNVLFEDIAKSHTRINWDDFLDFLLENIPLRTEIPVNLHLTSVESMPHMNREIITKIVLLETEKYFSYAVISKHGIIGIYDGNLNFLTSYHVIMTREDLERTDDERRRKNRWVTDAIFCEDIQMLFVANSTRSIAIYEASGLKHEPYWLIMGVHHIIECLSYKNLYHTQSDNKLKCALFAGTSNGDVVMFKFIQPTTLLLRRKHMDRITLFYWDELKYEKIYLKIQSYKAVHNSNVEQMEYCSVENAVITCSKDPNVSLMKKYMSPNKQPYILKMRKGCNCFSFSTTLNILVTGSDDKTIRVWNSVLASNTIAVFTGHLQRIIDVSIMDNQKTILSFSEDGILKLWEINENKCLQTINIEFPAFNILGKRIEFGRRNIYPGAKRSSKHLRYKDDISLHKKYFGISEVEERPQLDEEIRGTHTNKWERSNILLTCCNHIASIRTNFEDNNIERLNETSILPSPPLQNSVLIPNCWQIPITELNEDNQCNEEESTESNEELTFITENNSFDLWTVKTDINYKIAVLEAKKMQMKAHVASGAPYLALDLSEFEELKLSDNLVIPEKKEIRSTIDKIKKRLEDVSMREKAFSEPSSSRSKKSSRSSVISIM</sequence>
<dbReference type="PANTHER" id="PTHR44324:SF3">
    <property type="entry name" value="WD REPEAT-CONTAINING PROTEIN 49-LIKE"/>
    <property type="match status" value="1"/>
</dbReference>
<proteinExistence type="predicted"/>
<dbReference type="RefSeq" id="XP_050509129.1">
    <property type="nucleotide sequence ID" value="XM_050653172.1"/>
</dbReference>
<dbReference type="Pfam" id="PF00400">
    <property type="entry name" value="WD40"/>
    <property type="match status" value="2"/>
</dbReference>
<feature type="region of interest" description="Disordered" evidence="3">
    <location>
        <begin position="660"/>
        <end position="686"/>
    </location>
</feature>
<keyword evidence="1" id="KW-0677">Repeat</keyword>
<evidence type="ECO:0000256" key="3">
    <source>
        <dbReference type="SAM" id="MobiDB-lite"/>
    </source>
</evidence>
<dbReference type="EnsemblMetazoa" id="XM_050653172.1">
    <property type="protein sequence ID" value="XP_050509129.1"/>
    <property type="gene ID" value="LOC114341818"/>
</dbReference>
<evidence type="ECO:0000256" key="2">
    <source>
        <dbReference type="PROSITE-ProRule" id="PRU00221"/>
    </source>
</evidence>
<keyword evidence="2" id="KW-0853">WD repeat</keyword>
<dbReference type="InterPro" id="IPR001680">
    <property type="entry name" value="WD40_rpt"/>
</dbReference>
<dbReference type="Gene3D" id="2.130.10.10">
    <property type="entry name" value="YVTN repeat-like/Quinoprotein amine dehydrogenase"/>
    <property type="match status" value="1"/>
</dbReference>
<feature type="repeat" description="WD" evidence="2">
    <location>
        <begin position="361"/>
        <end position="383"/>
    </location>
</feature>
<dbReference type="Proteomes" id="UP001652700">
    <property type="component" value="Unplaced"/>
</dbReference>
<dbReference type="InterPro" id="IPR015943">
    <property type="entry name" value="WD40/YVTN_repeat-like_dom_sf"/>
</dbReference>
<dbReference type="InterPro" id="IPR051242">
    <property type="entry name" value="WD-EF-hand_domain"/>
</dbReference>
<organism evidence="4 5">
    <name type="scientific">Diabrotica virgifera virgifera</name>
    <name type="common">western corn rootworm</name>
    <dbReference type="NCBI Taxonomy" id="50390"/>
    <lineage>
        <taxon>Eukaryota</taxon>
        <taxon>Metazoa</taxon>
        <taxon>Ecdysozoa</taxon>
        <taxon>Arthropoda</taxon>
        <taxon>Hexapoda</taxon>
        <taxon>Insecta</taxon>
        <taxon>Pterygota</taxon>
        <taxon>Neoptera</taxon>
        <taxon>Endopterygota</taxon>
        <taxon>Coleoptera</taxon>
        <taxon>Polyphaga</taxon>
        <taxon>Cucujiformia</taxon>
        <taxon>Chrysomeloidea</taxon>
        <taxon>Chrysomelidae</taxon>
        <taxon>Galerucinae</taxon>
        <taxon>Diabroticina</taxon>
        <taxon>Diabroticites</taxon>
        <taxon>Diabrotica</taxon>
    </lineage>
</organism>
<name>A0ABM5KG05_DIAVI</name>
<feature type="repeat" description="WD" evidence="2">
    <location>
        <begin position="394"/>
        <end position="435"/>
    </location>
</feature>
<evidence type="ECO:0000313" key="5">
    <source>
        <dbReference type="Proteomes" id="UP001652700"/>
    </source>
</evidence>
<dbReference type="PANTHER" id="PTHR44324">
    <property type="entry name" value="WD40 REPEAT DOMAIN 95"/>
    <property type="match status" value="1"/>
</dbReference>
<evidence type="ECO:0000313" key="4">
    <source>
        <dbReference type="EnsemblMetazoa" id="XP_050509129.1"/>
    </source>
</evidence>
<dbReference type="GeneID" id="114341818"/>
<evidence type="ECO:0000256" key="1">
    <source>
        <dbReference type="ARBA" id="ARBA00022737"/>
    </source>
</evidence>
<dbReference type="PROSITE" id="PS50082">
    <property type="entry name" value="WD_REPEATS_2"/>
    <property type="match status" value="2"/>
</dbReference>
<evidence type="ECO:0008006" key="6">
    <source>
        <dbReference type="Google" id="ProtNLM"/>
    </source>
</evidence>
<keyword evidence="5" id="KW-1185">Reference proteome</keyword>
<reference evidence="4" key="1">
    <citation type="submission" date="2025-05" db="UniProtKB">
        <authorList>
            <consortium name="EnsemblMetazoa"/>
        </authorList>
    </citation>
    <scope>IDENTIFICATION</scope>
</reference>
<dbReference type="SUPFAM" id="SSF50978">
    <property type="entry name" value="WD40 repeat-like"/>
    <property type="match status" value="1"/>
</dbReference>
<dbReference type="SMART" id="SM00320">
    <property type="entry name" value="WD40"/>
    <property type="match status" value="4"/>
</dbReference>
<accession>A0ABM5KG05</accession>
<protein>
    <recommendedName>
        <fullName evidence="6">WD repeat-containing protein on Y chromosome-like</fullName>
    </recommendedName>
</protein>